<dbReference type="EMBL" id="AUNC01000004">
    <property type="protein sequence ID" value="KEO58826.1"/>
    <property type="molecule type" value="Genomic_DNA"/>
</dbReference>
<feature type="domain" description="6-phosphogluconate dehydrogenase NADP-binding" evidence="3">
    <location>
        <begin position="16"/>
        <end position="175"/>
    </location>
</feature>
<dbReference type="Pfam" id="PF03446">
    <property type="entry name" value="NAD_binding_2"/>
    <property type="match status" value="1"/>
</dbReference>
<dbReference type="PIRSF" id="PIRSF000103">
    <property type="entry name" value="HIBADH"/>
    <property type="match status" value="1"/>
</dbReference>
<dbReference type="Proteomes" id="UP000027463">
    <property type="component" value="Unassembled WGS sequence"/>
</dbReference>
<dbReference type="InterPro" id="IPR008927">
    <property type="entry name" value="6-PGluconate_DH-like_C_sf"/>
</dbReference>
<organism evidence="5 6">
    <name type="scientific">Thalassospira permensis NBRC 106175</name>
    <dbReference type="NCBI Taxonomy" id="1353532"/>
    <lineage>
        <taxon>Bacteria</taxon>
        <taxon>Pseudomonadati</taxon>
        <taxon>Pseudomonadota</taxon>
        <taxon>Alphaproteobacteria</taxon>
        <taxon>Rhodospirillales</taxon>
        <taxon>Thalassospiraceae</taxon>
        <taxon>Thalassospira</taxon>
    </lineage>
</organism>
<gene>
    <name evidence="5" type="ORF">SMB34_12475</name>
</gene>
<dbReference type="InterPro" id="IPR036291">
    <property type="entry name" value="NAD(P)-bd_dom_sf"/>
</dbReference>
<dbReference type="PANTHER" id="PTHR43060:SF15">
    <property type="entry name" value="3-HYDROXYISOBUTYRATE DEHYDROGENASE-LIKE 1, MITOCHONDRIAL-RELATED"/>
    <property type="match status" value="1"/>
</dbReference>
<evidence type="ECO:0000313" key="6">
    <source>
        <dbReference type="Proteomes" id="UP000027463"/>
    </source>
</evidence>
<accession>A0ABR4TU20</accession>
<evidence type="ECO:0000256" key="2">
    <source>
        <dbReference type="ARBA" id="ARBA00023027"/>
    </source>
</evidence>
<reference evidence="5 6" key="1">
    <citation type="submission" date="2013-07" db="EMBL/GenBank/DDBJ databases">
        <title>Thalassospira permensis NBRC 106175 Genome Sequencing.</title>
        <authorList>
            <person name="Lai Q."/>
            <person name="Shao Z."/>
        </authorList>
    </citation>
    <scope>NUCLEOTIDE SEQUENCE [LARGE SCALE GENOMIC DNA]</scope>
    <source>
        <strain evidence="5 6">NBRC 106175</strain>
    </source>
</reference>
<dbReference type="SUPFAM" id="SSF48179">
    <property type="entry name" value="6-phosphogluconate dehydrogenase C-terminal domain-like"/>
    <property type="match status" value="1"/>
</dbReference>
<name>A0ABR4TU20_9PROT</name>
<keyword evidence="2" id="KW-0520">NAD</keyword>
<proteinExistence type="predicted"/>
<dbReference type="Pfam" id="PF14833">
    <property type="entry name" value="NAD_binding_11"/>
    <property type="match status" value="1"/>
</dbReference>
<dbReference type="InterPro" id="IPR029154">
    <property type="entry name" value="HIBADH-like_NADP-bd"/>
</dbReference>
<dbReference type="Gene3D" id="1.10.1040.10">
    <property type="entry name" value="N-(1-d-carboxylethyl)-l-norvaline Dehydrogenase, domain 2"/>
    <property type="match status" value="1"/>
</dbReference>
<dbReference type="PANTHER" id="PTHR43060">
    <property type="entry name" value="3-HYDROXYISOBUTYRATE DEHYDROGENASE-LIKE 1, MITOCHONDRIAL-RELATED"/>
    <property type="match status" value="1"/>
</dbReference>
<keyword evidence="1" id="KW-0560">Oxidoreductase</keyword>
<dbReference type="InterPro" id="IPR013328">
    <property type="entry name" value="6PGD_dom2"/>
</dbReference>
<dbReference type="Gene3D" id="3.40.50.720">
    <property type="entry name" value="NAD(P)-binding Rossmann-like Domain"/>
    <property type="match status" value="1"/>
</dbReference>
<dbReference type="InterPro" id="IPR006115">
    <property type="entry name" value="6PGDH_NADP-bd"/>
</dbReference>
<dbReference type="SUPFAM" id="SSF51735">
    <property type="entry name" value="NAD(P)-binding Rossmann-fold domains"/>
    <property type="match status" value="1"/>
</dbReference>
<evidence type="ECO:0000259" key="3">
    <source>
        <dbReference type="Pfam" id="PF03446"/>
    </source>
</evidence>
<protein>
    <submittedName>
        <fullName evidence="5">NADPH oxidoreductase</fullName>
    </submittedName>
</protein>
<evidence type="ECO:0000313" key="5">
    <source>
        <dbReference type="EMBL" id="KEO58826.1"/>
    </source>
</evidence>
<feature type="domain" description="3-hydroxyisobutyrate dehydrogenase-like NAD-binding" evidence="4">
    <location>
        <begin position="178"/>
        <end position="298"/>
    </location>
</feature>
<comment type="caution">
    <text evidence="5">The sequence shown here is derived from an EMBL/GenBank/DDBJ whole genome shotgun (WGS) entry which is preliminary data.</text>
</comment>
<sequence>MAGRFFGPKENIMPQKIGFLGAGRMASAMISRLLEQGYPVKVWNRSAAKIEPLVAKGAIACATPAEAASDVDAVLSFMADDIASETVWLGENGALGAMTPGALAIECSTLSHGFVLELSGKIMTAGCLYIDAPVTAVPAQVAAGETMFLIGAADAVLKQARPIMEAVANRIVHFGPIGSGTIYKLMNNLLGAVHIAAAAELVAVAQKAGLDGDLVADAFANGAVASRAGVMTIPGMISGNHNEGIHFTTALRAKDAGYAMWLADELGLDLPVGRSATEMFDRAIEAGLGDLAQSAVLETIRGR</sequence>
<evidence type="ECO:0000259" key="4">
    <source>
        <dbReference type="Pfam" id="PF14833"/>
    </source>
</evidence>
<dbReference type="InterPro" id="IPR015815">
    <property type="entry name" value="HIBADH-related"/>
</dbReference>
<evidence type="ECO:0000256" key="1">
    <source>
        <dbReference type="ARBA" id="ARBA00023002"/>
    </source>
</evidence>
<keyword evidence="6" id="KW-1185">Reference proteome</keyword>